<dbReference type="HOGENOM" id="CLU_3056248_0_0_1"/>
<feature type="non-terminal residue" evidence="1">
    <location>
        <position position="1"/>
    </location>
</feature>
<name>F8PUI6_SERL3</name>
<proteinExistence type="predicted"/>
<accession>F8PUI6</accession>
<dbReference type="EMBL" id="GL945479">
    <property type="protein sequence ID" value="EGO00021.1"/>
    <property type="molecule type" value="Genomic_DNA"/>
</dbReference>
<dbReference type="InParanoid" id="F8PUI6"/>
<evidence type="ECO:0000313" key="2">
    <source>
        <dbReference type="Proteomes" id="UP000008063"/>
    </source>
</evidence>
<gene>
    <name evidence="1" type="ORF">SERLA73DRAFT_135629</name>
</gene>
<dbReference type="AlphaFoldDB" id="F8PUI6"/>
<organism evidence="2">
    <name type="scientific">Serpula lacrymans var. lacrymans (strain S7.3)</name>
    <name type="common">Dry rot fungus</name>
    <dbReference type="NCBI Taxonomy" id="936435"/>
    <lineage>
        <taxon>Eukaryota</taxon>
        <taxon>Fungi</taxon>
        <taxon>Dikarya</taxon>
        <taxon>Basidiomycota</taxon>
        <taxon>Agaricomycotina</taxon>
        <taxon>Agaricomycetes</taxon>
        <taxon>Agaricomycetidae</taxon>
        <taxon>Boletales</taxon>
        <taxon>Coniophorineae</taxon>
        <taxon>Serpulaceae</taxon>
        <taxon>Serpula</taxon>
    </lineage>
</organism>
<dbReference type="Proteomes" id="UP000008063">
    <property type="component" value="Unassembled WGS sequence"/>
</dbReference>
<sequence>VEDQDVVMPVKIGNVLVYDDMPLPKLCFFLQSMKFSASHANKFPGDVKLPKAGC</sequence>
<protein>
    <submittedName>
        <fullName evidence="1">Uncharacterized protein</fullName>
    </submittedName>
</protein>
<keyword evidence="2" id="KW-1185">Reference proteome</keyword>
<reference evidence="2" key="1">
    <citation type="journal article" date="2011" name="Science">
        <title>The plant cell wall-decomposing machinery underlies the functional diversity of forest fungi.</title>
        <authorList>
            <person name="Eastwood D.C."/>
            <person name="Floudas D."/>
            <person name="Binder M."/>
            <person name="Majcherczyk A."/>
            <person name="Schneider P."/>
            <person name="Aerts A."/>
            <person name="Asiegbu F.O."/>
            <person name="Baker S.E."/>
            <person name="Barry K."/>
            <person name="Bendiksby M."/>
            <person name="Blumentritt M."/>
            <person name="Coutinho P.M."/>
            <person name="Cullen D."/>
            <person name="de Vries R.P."/>
            <person name="Gathman A."/>
            <person name="Goodell B."/>
            <person name="Henrissat B."/>
            <person name="Ihrmark K."/>
            <person name="Kauserud H."/>
            <person name="Kohler A."/>
            <person name="LaButti K."/>
            <person name="Lapidus A."/>
            <person name="Lavin J.L."/>
            <person name="Lee Y.-H."/>
            <person name="Lindquist E."/>
            <person name="Lilly W."/>
            <person name="Lucas S."/>
            <person name="Morin E."/>
            <person name="Murat C."/>
            <person name="Oguiza J.A."/>
            <person name="Park J."/>
            <person name="Pisabarro A.G."/>
            <person name="Riley R."/>
            <person name="Rosling A."/>
            <person name="Salamov A."/>
            <person name="Schmidt O."/>
            <person name="Schmutz J."/>
            <person name="Skrede I."/>
            <person name="Stenlid J."/>
            <person name="Wiebenga A."/>
            <person name="Xie X."/>
            <person name="Kuees U."/>
            <person name="Hibbett D.S."/>
            <person name="Hoffmeister D."/>
            <person name="Hoegberg N."/>
            <person name="Martin F."/>
            <person name="Grigoriev I.V."/>
            <person name="Watkinson S.C."/>
        </authorList>
    </citation>
    <scope>NUCLEOTIDE SEQUENCE [LARGE SCALE GENOMIC DNA]</scope>
    <source>
        <strain evidence="2">strain S7.3</strain>
    </source>
</reference>
<evidence type="ECO:0000313" key="1">
    <source>
        <dbReference type="EMBL" id="EGO00021.1"/>
    </source>
</evidence>